<dbReference type="AlphaFoldDB" id="A0AAW4QEA9"/>
<dbReference type="RefSeq" id="WP_165835809.1">
    <property type="nucleotide sequence ID" value="NZ_JACBXL010000023.1"/>
</dbReference>
<evidence type="ECO:0000313" key="2">
    <source>
        <dbReference type="Proteomes" id="UP001199322"/>
    </source>
</evidence>
<comment type="caution">
    <text evidence="1">The sequence shown here is derived from an EMBL/GenBank/DDBJ whole genome shotgun (WGS) entry which is preliminary data.</text>
</comment>
<reference evidence="1" key="1">
    <citation type="submission" date="2018-06" db="EMBL/GenBank/DDBJ databases">
        <authorList>
            <person name="O'Rourke A."/>
        </authorList>
    </citation>
    <scope>NUCLEOTIDE SEQUENCE</scope>
    <source>
        <strain evidence="1">132550021-3</strain>
    </source>
</reference>
<dbReference type="Gene3D" id="1.10.3510.10">
    <property type="entry name" value="NMB0513-like"/>
    <property type="match status" value="1"/>
</dbReference>
<sequence length="116" mass="13015">MLTEDQYNFIAGGCEGMELDAIWDYFSVPFGSKFMPHQLDSFESRREGFLWVVGRLLNEGQIVLVDQRTRSPLPRDSGSQVALLRRSFPKEDAAMDGGLWLLSTSCPGGAAWKAKR</sequence>
<dbReference type="EMBL" id="QGBI01000032">
    <property type="protein sequence ID" value="MBX3893026.1"/>
    <property type="molecule type" value="Genomic_DNA"/>
</dbReference>
<dbReference type="InterPro" id="IPR023138">
    <property type="entry name" value="NMB0513-like_sf"/>
</dbReference>
<dbReference type="SUPFAM" id="SSF160472">
    <property type="entry name" value="NMB0513-like"/>
    <property type="match status" value="1"/>
</dbReference>
<protein>
    <submittedName>
        <fullName evidence="1">Uncharacterized protein</fullName>
    </submittedName>
</protein>
<proteinExistence type="predicted"/>
<dbReference type="Proteomes" id="UP001199322">
    <property type="component" value="Unassembled WGS sequence"/>
</dbReference>
<accession>A0AAW4QEA9</accession>
<evidence type="ECO:0000313" key="1">
    <source>
        <dbReference type="EMBL" id="MBX3893026.1"/>
    </source>
</evidence>
<organism evidence="1 2">
    <name type="scientific">Ralstonia pickettii</name>
    <name type="common">Burkholderia pickettii</name>
    <dbReference type="NCBI Taxonomy" id="329"/>
    <lineage>
        <taxon>Bacteria</taxon>
        <taxon>Pseudomonadati</taxon>
        <taxon>Pseudomonadota</taxon>
        <taxon>Betaproteobacteria</taxon>
        <taxon>Burkholderiales</taxon>
        <taxon>Burkholderiaceae</taxon>
        <taxon>Ralstonia</taxon>
    </lineage>
</organism>
<name>A0AAW4QEA9_RALPI</name>
<gene>
    <name evidence="1" type="ORF">DEE74_24460</name>
</gene>